<dbReference type="GO" id="GO:0005886">
    <property type="term" value="C:plasma membrane"/>
    <property type="evidence" value="ECO:0007669"/>
    <property type="project" value="UniProtKB-SubCell"/>
</dbReference>
<evidence type="ECO:0000313" key="8">
    <source>
        <dbReference type="EMBL" id="HIX36345.1"/>
    </source>
</evidence>
<keyword evidence="5 6" id="KW-0472">Membrane</keyword>
<dbReference type="InterPro" id="IPR003838">
    <property type="entry name" value="ABC3_permease_C"/>
</dbReference>
<evidence type="ECO:0000256" key="4">
    <source>
        <dbReference type="ARBA" id="ARBA00022989"/>
    </source>
</evidence>
<keyword evidence="4 6" id="KW-1133">Transmembrane helix</keyword>
<evidence type="ECO:0000259" key="7">
    <source>
        <dbReference type="Pfam" id="PF02687"/>
    </source>
</evidence>
<comment type="subcellular location">
    <subcellularLocation>
        <location evidence="1">Cell membrane</location>
        <topology evidence="1">Multi-pass membrane protein</topology>
    </subcellularLocation>
</comment>
<feature type="domain" description="ABC3 transporter permease C-terminal" evidence="7">
    <location>
        <begin position="78"/>
        <end position="183"/>
    </location>
</feature>
<reference evidence="8" key="1">
    <citation type="journal article" date="2021" name="PeerJ">
        <title>Extensive microbial diversity within the chicken gut microbiome revealed by metagenomics and culture.</title>
        <authorList>
            <person name="Gilroy R."/>
            <person name="Ravi A."/>
            <person name="Getino M."/>
            <person name="Pursley I."/>
            <person name="Horton D.L."/>
            <person name="Alikhan N.F."/>
            <person name="Baker D."/>
            <person name="Gharbi K."/>
            <person name="Hall N."/>
            <person name="Watson M."/>
            <person name="Adriaenssens E.M."/>
            <person name="Foster-Nyarko E."/>
            <person name="Jarju S."/>
            <person name="Secka A."/>
            <person name="Antonio M."/>
            <person name="Oren A."/>
            <person name="Chaudhuri R.R."/>
            <person name="La Ragione R."/>
            <person name="Hildebrand F."/>
            <person name="Pallen M.J."/>
        </authorList>
    </citation>
    <scope>NUCLEOTIDE SEQUENCE</scope>
    <source>
        <strain evidence="8">ChiHjej12B11-1927</strain>
    </source>
</reference>
<comment type="caution">
    <text evidence="8">The sequence shown here is derived from an EMBL/GenBank/DDBJ whole genome shotgun (WGS) entry which is preliminary data.</text>
</comment>
<keyword evidence="3 6" id="KW-0812">Transmembrane</keyword>
<evidence type="ECO:0000256" key="1">
    <source>
        <dbReference type="ARBA" id="ARBA00004651"/>
    </source>
</evidence>
<protein>
    <submittedName>
        <fullName evidence="8">ABC transporter permease</fullName>
    </submittedName>
</protein>
<evidence type="ECO:0000256" key="5">
    <source>
        <dbReference type="ARBA" id="ARBA00023136"/>
    </source>
</evidence>
<proteinExistence type="predicted"/>
<evidence type="ECO:0000256" key="2">
    <source>
        <dbReference type="ARBA" id="ARBA00022475"/>
    </source>
</evidence>
<evidence type="ECO:0000313" key="9">
    <source>
        <dbReference type="Proteomes" id="UP000824230"/>
    </source>
</evidence>
<name>A0A9D1VJ48_9FIRM</name>
<dbReference type="Pfam" id="PF02687">
    <property type="entry name" value="FtsX"/>
    <property type="match status" value="1"/>
</dbReference>
<sequence length="196" mass="22589">KLAKKLTPQTFAVSFDVEENQENSIKSRLKDLIQKKNMEFQAETGYSDKLNLLQVECKSDLLVKEQNYIQTSRLLLLVISGCLIFIGILNFLNVRVADMILSKKDCTIMRSIGMTKKQLQKMFLAEGLLTWLVLFAFLVTIDSILIGGASWFMKTKISYFVFHYPIKEMAGILLVLLGICMILPRFFYKQNIERDK</sequence>
<feature type="transmembrane region" description="Helical" evidence="6">
    <location>
        <begin position="123"/>
        <end position="149"/>
    </location>
</feature>
<gene>
    <name evidence="8" type="ORF">H9738_00530</name>
</gene>
<dbReference type="EMBL" id="DXFG01000015">
    <property type="protein sequence ID" value="HIX36345.1"/>
    <property type="molecule type" value="Genomic_DNA"/>
</dbReference>
<organism evidence="8 9">
    <name type="scientific">Candidatus Blautia pullistercoris</name>
    <dbReference type="NCBI Taxonomy" id="2838499"/>
    <lineage>
        <taxon>Bacteria</taxon>
        <taxon>Bacillati</taxon>
        <taxon>Bacillota</taxon>
        <taxon>Clostridia</taxon>
        <taxon>Lachnospirales</taxon>
        <taxon>Lachnospiraceae</taxon>
        <taxon>Blautia</taxon>
    </lineage>
</organism>
<accession>A0A9D1VJ48</accession>
<evidence type="ECO:0000256" key="6">
    <source>
        <dbReference type="SAM" id="Phobius"/>
    </source>
</evidence>
<feature type="transmembrane region" description="Helical" evidence="6">
    <location>
        <begin position="169"/>
        <end position="188"/>
    </location>
</feature>
<keyword evidence="2" id="KW-1003">Cell membrane</keyword>
<dbReference type="Proteomes" id="UP000824230">
    <property type="component" value="Unassembled WGS sequence"/>
</dbReference>
<reference evidence="8" key="2">
    <citation type="submission" date="2021-04" db="EMBL/GenBank/DDBJ databases">
        <authorList>
            <person name="Gilroy R."/>
        </authorList>
    </citation>
    <scope>NUCLEOTIDE SEQUENCE</scope>
    <source>
        <strain evidence="8">ChiHjej12B11-1927</strain>
    </source>
</reference>
<feature type="transmembrane region" description="Helical" evidence="6">
    <location>
        <begin position="74"/>
        <end position="94"/>
    </location>
</feature>
<feature type="non-terminal residue" evidence="8">
    <location>
        <position position="1"/>
    </location>
</feature>
<dbReference type="AlphaFoldDB" id="A0A9D1VJ48"/>
<evidence type="ECO:0000256" key="3">
    <source>
        <dbReference type="ARBA" id="ARBA00022692"/>
    </source>
</evidence>